<evidence type="ECO:0000313" key="2">
    <source>
        <dbReference type="EMBL" id="CAL25129.1"/>
    </source>
</evidence>
<dbReference type="InterPro" id="IPR019729">
    <property type="entry name" value="Gloverin-like_protein"/>
</dbReference>
<evidence type="ECO:0000256" key="1">
    <source>
        <dbReference type="SAM" id="SignalP"/>
    </source>
</evidence>
<protein>
    <submittedName>
        <fullName evidence="2">Gloverin</fullName>
    </submittedName>
</protein>
<feature type="signal peptide" evidence="1">
    <location>
        <begin position="1"/>
        <end position="19"/>
    </location>
</feature>
<sequence length="177" mass="19225">MKLFFIAILFAAIVACACAQVSMPPQYAQIYPEYYKYSKQVRHPRDVTWDKQVGNNGKVFGTLGQNDQGLFGKGGYQHQFFDDHRGKLTGQGYGSRVLGPYGDSTNFGGRLDWANKNANAALDVTKSIGGRTGLTASGSGVWQLGKNTDLSAGGTLSQTLGHGKPDVGFQGLFQHRW</sequence>
<feature type="chain" id="PRO_5004178747" evidence="1">
    <location>
        <begin position="20"/>
        <end position="177"/>
    </location>
</feature>
<gene>
    <name evidence="2" type="primary">Glov</name>
</gene>
<keyword evidence="1" id="KW-0732">Signal</keyword>
<dbReference type="Pfam" id="PF10793">
    <property type="entry name" value="Gloverin"/>
    <property type="match status" value="1"/>
</dbReference>
<name>Q0VJV0_MANSE</name>
<dbReference type="PROSITE" id="PS51257">
    <property type="entry name" value="PROKAR_LIPOPROTEIN"/>
    <property type="match status" value="1"/>
</dbReference>
<dbReference type="AlphaFoldDB" id="Q0VJV0"/>
<accession>Q0VJV0</accession>
<organism evidence="2">
    <name type="scientific">Manduca sexta</name>
    <name type="common">Tobacco hawkmoth</name>
    <name type="synonym">Tobacco hornworm</name>
    <dbReference type="NCBI Taxonomy" id="7130"/>
    <lineage>
        <taxon>Eukaryota</taxon>
        <taxon>Metazoa</taxon>
        <taxon>Ecdysozoa</taxon>
        <taxon>Arthropoda</taxon>
        <taxon>Hexapoda</taxon>
        <taxon>Insecta</taxon>
        <taxon>Pterygota</taxon>
        <taxon>Neoptera</taxon>
        <taxon>Endopterygota</taxon>
        <taxon>Lepidoptera</taxon>
        <taxon>Glossata</taxon>
        <taxon>Ditrysia</taxon>
        <taxon>Bombycoidea</taxon>
        <taxon>Sphingidae</taxon>
        <taxon>Sphinginae</taxon>
        <taxon>Sphingini</taxon>
        <taxon>Manduca</taxon>
    </lineage>
</organism>
<reference evidence="2" key="1">
    <citation type="submission" date="2006-07" db="EMBL/GenBank/DDBJ databases">
        <title>Innate immunity: Eggs of Manduca sexta are able to respond to parasitism by Trichogramma evanescens.</title>
        <authorList>
            <person name="Abdel-latief M."/>
            <person name="Hilker M."/>
        </authorList>
    </citation>
    <scope>NUCLEOTIDE SEQUENCE</scope>
    <source>
        <tissue evidence="2">Egg</tissue>
    </source>
</reference>
<dbReference type="EMBL" id="AM293324">
    <property type="protein sequence ID" value="CAL25129.1"/>
    <property type="molecule type" value="mRNA"/>
</dbReference>
<dbReference type="OrthoDB" id="7454098at2759"/>
<proteinExistence type="evidence at transcript level"/>